<dbReference type="Gene3D" id="3.40.250.10">
    <property type="entry name" value="Rhodanese-like domain"/>
    <property type="match status" value="1"/>
</dbReference>
<dbReference type="InterPro" id="IPR036873">
    <property type="entry name" value="Rhodanese-like_dom_sf"/>
</dbReference>
<dbReference type="CDD" id="cd00158">
    <property type="entry name" value="RHOD"/>
    <property type="match status" value="1"/>
</dbReference>
<dbReference type="Proteomes" id="UP000266441">
    <property type="component" value="Unassembled WGS sequence"/>
</dbReference>
<dbReference type="EMBL" id="QWET01000012">
    <property type="protein sequence ID" value="RIH64216.1"/>
    <property type="molecule type" value="Genomic_DNA"/>
</dbReference>
<dbReference type="PROSITE" id="PS50206">
    <property type="entry name" value="RHODANESE_3"/>
    <property type="match status" value="1"/>
</dbReference>
<keyword evidence="5" id="KW-1185">Reference proteome</keyword>
<organism evidence="4 5">
    <name type="scientific">Mariniphaga sediminis</name>
    <dbReference type="NCBI Taxonomy" id="1628158"/>
    <lineage>
        <taxon>Bacteria</taxon>
        <taxon>Pseudomonadati</taxon>
        <taxon>Bacteroidota</taxon>
        <taxon>Bacteroidia</taxon>
        <taxon>Marinilabiliales</taxon>
        <taxon>Prolixibacteraceae</taxon>
        <taxon>Mariniphaga</taxon>
    </lineage>
</organism>
<evidence type="ECO:0000313" key="4">
    <source>
        <dbReference type="EMBL" id="RIH66495.1"/>
    </source>
</evidence>
<evidence type="ECO:0000313" key="5">
    <source>
        <dbReference type="Proteomes" id="UP000266441"/>
    </source>
</evidence>
<sequence length="359" mass="39414">MGRFERQIILPELGREGQQKLQSARVLVVGAGGLGCPALLYLAAAGVGSIGIADGDRVAISNLNRQVLFGLNDVGNPKASVAKHYINERYPDIQVEAYDRYFLAKDLVEILPGYDLLIDASDNFATRYMLNDAAALFEKPLVYGAVYKYEGQVALFCAGEGSANYRDLYPLMPEPGEVPGCAEAGVIGVLSGIIGTMQAAEAVKWITGIGKTLVNKVLFYNLAEQSFYDIGLTSSDEAQKRRPATTEAFLKTDYAFECVSGIDIGWNAAMLMAEQKPSVFIDIRELYEMPRWTNTECLEIPFSQLIQKKNSVFDSKSIFLFCQHGIRSQPAAVELRKVLKRDNVYSVTGGVKHPDSPVK</sequence>
<feature type="domain" description="Rhodanese" evidence="2">
    <location>
        <begin position="274"/>
        <end position="359"/>
    </location>
</feature>
<comment type="caution">
    <text evidence="4">The sequence shown here is derived from an EMBL/GenBank/DDBJ whole genome shotgun (WGS) entry which is preliminary data.</text>
</comment>
<dbReference type="GO" id="GO:0004792">
    <property type="term" value="F:thiosulfate-cyanide sulfurtransferase activity"/>
    <property type="evidence" value="ECO:0007669"/>
    <property type="project" value="TreeGrafter"/>
</dbReference>
<evidence type="ECO:0000313" key="3">
    <source>
        <dbReference type="EMBL" id="RIH64216.1"/>
    </source>
</evidence>
<comment type="similarity">
    <text evidence="1">Belongs to the HesA/MoeB/ThiF family.</text>
</comment>
<evidence type="ECO:0000259" key="2">
    <source>
        <dbReference type="PROSITE" id="PS50206"/>
    </source>
</evidence>
<name>A0A399D3H6_9BACT</name>
<dbReference type="AlphaFoldDB" id="A0A399D3H6"/>
<dbReference type="Pfam" id="PF00899">
    <property type="entry name" value="ThiF"/>
    <property type="match status" value="1"/>
</dbReference>
<reference evidence="4 5" key="1">
    <citation type="journal article" date="2015" name="Int. J. Syst. Evol. Microbiol.">
        <title>Mariniphaga sediminis sp. nov., isolated from coastal sediment.</title>
        <authorList>
            <person name="Wang F.Q."/>
            <person name="Shen Q.Y."/>
            <person name="Chen G.J."/>
            <person name="Du Z.J."/>
        </authorList>
    </citation>
    <scope>NUCLEOTIDE SEQUENCE [LARGE SCALE GENOMIC DNA]</scope>
    <source>
        <strain evidence="4 5">SY21</strain>
    </source>
</reference>
<dbReference type="RefSeq" id="WP_119348369.1">
    <property type="nucleotide sequence ID" value="NZ_QWET01000002.1"/>
</dbReference>
<dbReference type="CDD" id="cd00757">
    <property type="entry name" value="ThiF_MoeB_HesA_family"/>
    <property type="match status" value="1"/>
</dbReference>
<dbReference type="GO" id="GO:0008641">
    <property type="term" value="F:ubiquitin-like modifier activating enzyme activity"/>
    <property type="evidence" value="ECO:0007669"/>
    <property type="project" value="InterPro"/>
</dbReference>
<dbReference type="GO" id="GO:0008146">
    <property type="term" value="F:sulfotransferase activity"/>
    <property type="evidence" value="ECO:0007669"/>
    <property type="project" value="TreeGrafter"/>
</dbReference>
<gene>
    <name evidence="4" type="ORF">D1164_02490</name>
    <name evidence="3" type="ORF">D1164_15440</name>
</gene>
<dbReference type="InterPro" id="IPR045886">
    <property type="entry name" value="ThiF/MoeB/HesA"/>
</dbReference>
<dbReference type="PANTHER" id="PTHR10953:SF102">
    <property type="entry name" value="ADENYLYLTRANSFERASE AND SULFURTRANSFERASE MOCS3"/>
    <property type="match status" value="1"/>
</dbReference>
<dbReference type="GO" id="GO:0016779">
    <property type="term" value="F:nucleotidyltransferase activity"/>
    <property type="evidence" value="ECO:0007669"/>
    <property type="project" value="TreeGrafter"/>
</dbReference>
<dbReference type="PANTHER" id="PTHR10953">
    <property type="entry name" value="UBIQUITIN-ACTIVATING ENZYME E1"/>
    <property type="match status" value="1"/>
</dbReference>
<evidence type="ECO:0000256" key="1">
    <source>
        <dbReference type="ARBA" id="ARBA00009919"/>
    </source>
</evidence>
<protein>
    <submittedName>
        <fullName evidence="4">Dinucleotide-utilizing protein</fullName>
    </submittedName>
</protein>
<dbReference type="InterPro" id="IPR000594">
    <property type="entry name" value="ThiF_NAD_FAD-bd"/>
</dbReference>
<dbReference type="SUPFAM" id="SSF69572">
    <property type="entry name" value="Activating enzymes of the ubiquitin-like proteins"/>
    <property type="match status" value="1"/>
</dbReference>
<proteinExistence type="inferred from homology"/>
<dbReference type="InterPro" id="IPR035985">
    <property type="entry name" value="Ubiquitin-activating_enz"/>
</dbReference>
<dbReference type="InterPro" id="IPR001763">
    <property type="entry name" value="Rhodanese-like_dom"/>
</dbReference>
<accession>A0A399D3H6</accession>
<reference evidence="4" key="2">
    <citation type="submission" date="2018-08" db="EMBL/GenBank/DDBJ databases">
        <authorList>
            <person name="Ferrada E.E."/>
            <person name="Latorre B.A."/>
        </authorList>
    </citation>
    <scope>NUCLEOTIDE SEQUENCE</scope>
    <source>
        <strain evidence="4">SY21</strain>
    </source>
</reference>
<dbReference type="GO" id="GO:0005829">
    <property type="term" value="C:cytosol"/>
    <property type="evidence" value="ECO:0007669"/>
    <property type="project" value="TreeGrafter"/>
</dbReference>
<dbReference type="Gene3D" id="3.40.50.720">
    <property type="entry name" value="NAD(P)-binding Rossmann-like Domain"/>
    <property type="match status" value="1"/>
</dbReference>
<dbReference type="EMBL" id="QWET01000002">
    <property type="protein sequence ID" value="RIH66495.1"/>
    <property type="molecule type" value="Genomic_DNA"/>
</dbReference>
<dbReference type="FunFam" id="3.40.50.720:FF:000080">
    <property type="entry name" value="Thiazole biosynthesis adenylyltransferase ThiF"/>
    <property type="match status" value="1"/>
</dbReference>
<dbReference type="OrthoDB" id="9804286at2"/>